<gene>
    <name evidence="2" type="ORF">ENS29_02390</name>
</gene>
<dbReference type="CDD" id="cd00293">
    <property type="entry name" value="USP-like"/>
    <property type="match status" value="1"/>
</dbReference>
<dbReference type="InterPro" id="IPR014729">
    <property type="entry name" value="Rossmann-like_a/b/a_fold"/>
</dbReference>
<comment type="caution">
    <text evidence="2">The sequence shown here is derived from an EMBL/GenBank/DDBJ whole genome shotgun (WGS) entry which is preliminary data.</text>
</comment>
<evidence type="ECO:0000313" key="2">
    <source>
        <dbReference type="EMBL" id="HGU31687.1"/>
    </source>
</evidence>
<dbReference type="SUPFAM" id="SSF52402">
    <property type="entry name" value="Adenine nucleotide alpha hydrolases-like"/>
    <property type="match status" value="1"/>
</dbReference>
<reference evidence="2" key="1">
    <citation type="journal article" date="2020" name="mSystems">
        <title>Genome- and Community-Level Interaction Insights into Carbon Utilization and Element Cycling Functions of Hydrothermarchaeota in Hydrothermal Sediment.</title>
        <authorList>
            <person name="Zhou Z."/>
            <person name="Liu Y."/>
            <person name="Xu W."/>
            <person name="Pan J."/>
            <person name="Luo Z.H."/>
            <person name="Li M."/>
        </authorList>
    </citation>
    <scope>NUCLEOTIDE SEQUENCE [LARGE SCALE GENOMIC DNA]</scope>
    <source>
        <strain evidence="2">SpSt-477</strain>
    </source>
</reference>
<sequence>MERILVAIDLRQTDGAPTIRPGSVVGSWDALYRAFQLAGRIQAHVFVLVVQEGRSKMDAAQAPLAQDAVHKRLSLMIEQARMNGTTVKYHIAYGPYDRELIRFVRENRITHIIFGLPERSVSASAFHMSLQSIRKAVTCNIEVVRHKTSSTGFEP</sequence>
<protein>
    <submittedName>
        <fullName evidence="2">Universal stress protein</fullName>
    </submittedName>
</protein>
<dbReference type="Gene3D" id="3.40.50.620">
    <property type="entry name" value="HUPs"/>
    <property type="match status" value="1"/>
</dbReference>
<organism evidence="2">
    <name type="scientific">Desulfatirhabdium butyrativorans</name>
    <dbReference type="NCBI Taxonomy" id="340467"/>
    <lineage>
        <taxon>Bacteria</taxon>
        <taxon>Pseudomonadati</taxon>
        <taxon>Thermodesulfobacteriota</taxon>
        <taxon>Desulfobacteria</taxon>
        <taxon>Desulfobacterales</taxon>
        <taxon>Desulfatirhabdiaceae</taxon>
        <taxon>Desulfatirhabdium</taxon>
    </lineage>
</organism>
<dbReference type="InterPro" id="IPR006016">
    <property type="entry name" value="UspA"/>
</dbReference>
<evidence type="ECO:0000259" key="1">
    <source>
        <dbReference type="Pfam" id="PF00582"/>
    </source>
</evidence>
<name>A0A7C4MN32_9BACT</name>
<feature type="domain" description="UspA" evidence="1">
    <location>
        <begin position="3"/>
        <end position="120"/>
    </location>
</feature>
<dbReference type="EMBL" id="DSUH01000053">
    <property type="protein sequence ID" value="HGU31687.1"/>
    <property type="molecule type" value="Genomic_DNA"/>
</dbReference>
<proteinExistence type="predicted"/>
<dbReference type="AlphaFoldDB" id="A0A7C4MN32"/>
<dbReference type="Pfam" id="PF00582">
    <property type="entry name" value="Usp"/>
    <property type="match status" value="1"/>
</dbReference>
<accession>A0A7C4MN32</accession>